<comment type="caution">
    <text evidence="2">The sequence shown here is derived from an EMBL/GenBank/DDBJ whole genome shotgun (WGS) entry which is preliminary data.</text>
</comment>
<dbReference type="OrthoDB" id="7238679at2"/>
<gene>
    <name evidence="2" type="ORF">BXP70_13520</name>
</gene>
<evidence type="ECO:0000313" key="2">
    <source>
        <dbReference type="EMBL" id="OUJ73428.1"/>
    </source>
</evidence>
<protein>
    <recommendedName>
        <fullName evidence="4">Glycosyltransferase RgtA/B/C/D-like domain-containing protein</fullName>
    </recommendedName>
</protein>
<feature type="transmembrane region" description="Helical" evidence="1">
    <location>
        <begin position="100"/>
        <end position="120"/>
    </location>
</feature>
<dbReference type="EMBL" id="MTSE01000006">
    <property type="protein sequence ID" value="OUJ73428.1"/>
    <property type="molecule type" value="Genomic_DNA"/>
</dbReference>
<dbReference type="AlphaFoldDB" id="A0A243WCQ7"/>
<feature type="transmembrane region" description="Helical" evidence="1">
    <location>
        <begin position="164"/>
        <end position="183"/>
    </location>
</feature>
<feature type="transmembrane region" description="Helical" evidence="1">
    <location>
        <begin position="69"/>
        <end position="88"/>
    </location>
</feature>
<feature type="transmembrane region" description="Helical" evidence="1">
    <location>
        <begin position="401"/>
        <end position="423"/>
    </location>
</feature>
<sequence>MRPSNFSTKLLWLLLGGLVLVSAGLYNGYPLVTPDTGTYVQSALSFNVPDDRPVTYGLFILYTSLFKKTLWFVIFAQSVLLAWLMLRYVEEFVPRFTSAFWRVALLALTAWATGISWYSSQLMPDIFTSIGLLALGLVLLGRSRSKPETGFLLFVVLASEMMHNSNLLIYTMVVLGFGIVAGVKKLFKQQIVRRVTWLIVTTVVLSGWVVLPALHKSLGGDFAVSRSSHAFLMARLVESGVMDKFLKDNCGPANSYSLCPYRDNLPNDAIAFLWDGNSPMNKAGGWDVVRDEYKLIIQDILTSPSYYPYLISDGIQSTLRQLTHIGHGDGLQVSREGTTPYDRIRDFAPFELKKYMNSLQNRGQLNFATLNERTYGTHLWALVALGLVLATPLRKRISLDLLIVVVVLGLGIVSNAFVTGALANVLDRLQGRVSWLLPFVALLVVAEHGPAVLQYLHHLATSAQREPTDVA</sequence>
<name>A0A243WCQ7_9BACT</name>
<evidence type="ECO:0000256" key="1">
    <source>
        <dbReference type="SAM" id="Phobius"/>
    </source>
</evidence>
<keyword evidence="3" id="KW-1185">Reference proteome</keyword>
<dbReference type="Proteomes" id="UP000194873">
    <property type="component" value="Unassembled WGS sequence"/>
</dbReference>
<accession>A0A243WCQ7</accession>
<keyword evidence="1" id="KW-0812">Transmembrane</keyword>
<keyword evidence="1" id="KW-0472">Membrane</keyword>
<feature type="transmembrane region" description="Helical" evidence="1">
    <location>
        <begin position="195"/>
        <end position="214"/>
    </location>
</feature>
<keyword evidence="1" id="KW-1133">Transmembrane helix</keyword>
<feature type="transmembrane region" description="Helical" evidence="1">
    <location>
        <begin position="435"/>
        <end position="456"/>
    </location>
</feature>
<evidence type="ECO:0008006" key="4">
    <source>
        <dbReference type="Google" id="ProtNLM"/>
    </source>
</evidence>
<dbReference type="RefSeq" id="WP_086594619.1">
    <property type="nucleotide sequence ID" value="NZ_MTSE01000006.1"/>
</dbReference>
<proteinExistence type="predicted"/>
<reference evidence="2 3" key="1">
    <citation type="submission" date="2017-01" db="EMBL/GenBank/DDBJ databases">
        <title>A new Hymenobacter.</title>
        <authorList>
            <person name="Liang Y."/>
            <person name="Feng F."/>
        </authorList>
    </citation>
    <scope>NUCLEOTIDE SEQUENCE [LARGE SCALE GENOMIC DNA]</scope>
    <source>
        <strain evidence="2">MIMBbqt21</strain>
    </source>
</reference>
<evidence type="ECO:0000313" key="3">
    <source>
        <dbReference type="Proteomes" id="UP000194873"/>
    </source>
</evidence>
<organism evidence="2 3">
    <name type="scientific">Hymenobacter crusticola</name>
    <dbReference type="NCBI Taxonomy" id="1770526"/>
    <lineage>
        <taxon>Bacteria</taxon>
        <taxon>Pseudomonadati</taxon>
        <taxon>Bacteroidota</taxon>
        <taxon>Cytophagia</taxon>
        <taxon>Cytophagales</taxon>
        <taxon>Hymenobacteraceae</taxon>
        <taxon>Hymenobacter</taxon>
    </lineage>
</organism>